<dbReference type="CDD" id="cd18683">
    <property type="entry name" value="PIN_VapC-like"/>
    <property type="match status" value="1"/>
</dbReference>
<accession>A0A5B2VU13</accession>
<feature type="domain" description="PIN" evidence="1">
    <location>
        <begin position="4"/>
        <end position="112"/>
    </location>
</feature>
<protein>
    <submittedName>
        <fullName evidence="2">Type II toxin-antitoxin system VapC family toxin</fullName>
    </submittedName>
</protein>
<keyword evidence="3" id="KW-1185">Reference proteome</keyword>
<sequence>MIGIDTNLLIRFILQDDPVWSEPAARFLETELSPERPGYVNVVVLAELAWSVRKASGFDRERMAAMIEGLLTSDSLVLERSDIVARALNRYRISSVGFADCLIAELNAEVGAAPTVSIDKEAVKTGMFEGLSL</sequence>
<evidence type="ECO:0000313" key="2">
    <source>
        <dbReference type="EMBL" id="KAA2242274.1"/>
    </source>
</evidence>
<comment type="caution">
    <text evidence="2">The sequence shown here is derived from an EMBL/GenBank/DDBJ whole genome shotgun (WGS) entry which is preliminary data.</text>
</comment>
<reference evidence="2 3" key="1">
    <citation type="submission" date="2019-09" db="EMBL/GenBank/DDBJ databases">
        <title>Salinarimonas rosea gen. nov., sp. nov., a new member of the a-2 subgroup of the Proteobacteria.</title>
        <authorList>
            <person name="Liu J."/>
        </authorList>
    </citation>
    <scope>NUCLEOTIDE SEQUENCE [LARGE SCALE GENOMIC DNA]</scope>
    <source>
        <strain evidence="2 3">BN140002</strain>
    </source>
</reference>
<reference evidence="2 3" key="2">
    <citation type="submission" date="2019-09" db="EMBL/GenBank/DDBJ databases">
        <authorList>
            <person name="Jin C."/>
        </authorList>
    </citation>
    <scope>NUCLEOTIDE SEQUENCE [LARGE SCALE GENOMIC DNA]</scope>
    <source>
        <strain evidence="2 3">BN140002</strain>
    </source>
</reference>
<dbReference type="InterPro" id="IPR029060">
    <property type="entry name" value="PIN-like_dom_sf"/>
</dbReference>
<dbReference type="OrthoDB" id="3175275at2"/>
<dbReference type="InterPro" id="IPR002716">
    <property type="entry name" value="PIN_dom"/>
</dbReference>
<dbReference type="Pfam" id="PF01850">
    <property type="entry name" value="PIN"/>
    <property type="match status" value="1"/>
</dbReference>
<dbReference type="Proteomes" id="UP000323142">
    <property type="component" value="Unassembled WGS sequence"/>
</dbReference>
<proteinExistence type="predicted"/>
<evidence type="ECO:0000259" key="1">
    <source>
        <dbReference type="Pfam" id="PF01850"/>
    </source>
</evidence>
<organism evidence="2 3">
    <name type="scientific">Salinarimonas soli</name>
    <dbReference type="NCBI Taxonomy" id="1638099"/>
    <lineage>
        <taxon>Bacteria</taxon>
        <taxon>Pseudomonadati</taxon>
        <taxon>Pseudomonadota</taxon>
        <taxon>Alphaproteobacteria</taxon>
        <taxon>Hyphomicrobiales</taxon>
        <taxon>Salinarimonadaceae</taxon>
        <taxon>Salinarimonas</taxon>
    </lineage>
</organism>
<evidence type="ECO:0000313" key="3">
    <source>
        <dbReference type="Proteomes" id="UP000323142"/>
    </source>
</evidence>
<gene>
    <name evidence="2" type="ORF">F0L46_03020</name>
</gene>
<dbReference type="RefSeq" id="WP_149815545.1">
    <property type="nucleotide sequence ID" value="NZ_VUOA01000006.1"/>
</dbReference>
<dbReference type="SUPFAM" id="SSF88723">
    <property type="entry name" value="PIN domain-like"/>
    <property type="match status" value="1"/>
</dbReference>
<name>A0A5B2VU13_9HYPH</name>
<dbReference type="EMBL" id="VUOA01000006">
    <property type="protein sequence ID" value="KAA2242274.1"/>
    <property type="molecule type" value="Genomic_DNA"/>
</dbReference>
<dbReference type="Gene3D" id="3.40.50.1010">
    <property type="entry name" value="5'-nuclease"/>
    <property type="match status" value="1"/>
</dbReference>
<dbReference type="AlphaFoldDB" id="A0A5B2VU13"/>